<dbReference type="Proteomes" id="UP000886886">
    <property type="component" value="Unassembled WGS sequence"/>
</dbReference>
<evidence type="ECO:0000256" key="7">
    <source>
        <dbReference type="HAMAP-Rule" id="MF_01147"/>
    </source>
</evidence>
<feature type="transmembrane region" description="Helical" evidence="7">
    <location>
        <begin position="60"/>
        <end position="82"/>
    </location>
</feature>
<evidence type="ECO:0000313" key="9">
    <source>
        <dbReference type="Proteomes" id="UP000886886"/>
    </source>
</evidence>
<reference evidence="8" key="2">
    <citation type="journal article" date="2021" name="PeerJ">
        <title>Extensive microbial diversity within the chicken gut microbiome revealed by metagenomics and culture.</title>
        <authorList>
            <person name="Gilroy R."/>
            <person name="Ravi A."/>
            <person name="Getino M."/>
            <person name="Pursley I."/>
            <person name="Horton D.L."/>
            <person name="Alikhan N.F."/>
            <person name="Baker D."/>
            <person name="Gharbi K."/>
            <person name="Hall N."/>
            <person name="Watson M."/>
            <person name="Adriaenssens E.M."/>
            <person name="Foster-Nyarko E."/>
            <person name="Jarju S."/>
            <person name="Secka A."/>
            <person name="Antonio M."/>
            <person name="Oren A."/>
            <person name="Chaudhuri R.R."/>
            <person name="La Ragione R."/>
            <person name="Hildebrand F."/>
            <person name="Pallen M.J."/>
        </authorList>
    </citation>
    <scope>NUCLEOTIDE SEQUENCE</scope>
    <source>
        <strain evidence="8">ChiSjej3B21-11622</strain>
    </source>
</reference>
<dbReference type="EC" id="2.5.1.145" evidence="7"/>
<feature type="binding site" evidence="7">
    <location>
        <position position="145"/>
    </location>
    <ligand>
        <name>a 1,2-diacyl-sn-glycero-3-phospho-(1'-sn-glycerol)</name>
        <dbReference type="ChEBI" id="CHEBI:64716"/>
    </ligand>
</feature>
<comment type="pathway">
    <text evidence="7">Protein modification; lipoprotein biosynthesis (diacylglyceryl transfer).</text>
</comment>
<comment type="subcellular location">
    <subcellularLocation>
        <location evidence="7">Cell membrane</location>
        <topology evidence="7">Multi-pass membrane protein</topology>
    </subcellularLocation>
</comment>
<feature type="transmembrane region" description="Helical" evidence="7">
    <location>
        <begin position="254"/>
        <end position="277"/>
    </location>
</feature>
<protein>
    <recommendedName>
        <fullName evidence="7">Phosphatidylglycerol--prolipoprotein diacylglyceryl transferase</fullName>
        <ecNumber evidence="7">2.5.1.145</ecNumber>
    </recommendedName>
</protein>
<evidence type="ECO:0000256" key="3">
    <source>
        <dbReference type="ARBA" id="ARBA00022679"/>
    </source>
</evidence>
<organism evidence="8 9">
    <name type="scientific">Candidatus Limivivens merdigallinarum</name>
    <dbReference type="NCBI Taxonomy" id="2840859"/>
    <lineage>
        <taxon>Bacteria</taxon>
        <taxon>Bacillati</taxon>
        <taxon>Bacillota</taxon>
        <taxon>Clostridia</taxon>
        <taxon>Lachnospirales</taxon>
        <taxon>Lachnospiraceae</taxon>
        <taxon>Lachnospiraceae incertae sedis</taxon>
        <taxon>Candidatus Limivivens</taxon>
    </lineage>
</organism>
<dbReference type="HAMAP" id="MF_01147">
    <property type="entry name" value="Lgt"/>
    <property type="match status" value="1"/>
</dbReference>
<dbReference type="GO" id="GO:0042158">
    <property type="term" value="P:lipoprotein biosynthetic process"/>
    <property type="evidence" value="ECO:0007669"/>
    <property type="project" value="UniProtKB-UniRule"/>
</dbReference>
<evidence type="ECO:0000313" key="8">
    <source>
        <dbReference type="EMBL" id="HIQ97551.1"/>
    </source>
</evidence>
<comment type="caution">
    <text evidence="8">The sequence shown here is derived from an EMBL/GenBank/DDBJ whole genome shotgun (WGS) entry which is preliminary data.</text>
</comment>
<comment type="catalytic activity">
    <reaction evidence="7">
        <text>L-cysteinyl-[prolipoprotein] + a 1,2-diacyl-sn-glycero-3-phospho-(1'-sn-glycerol) = an S-1,2-diacyl-sn-glyceryl-L-cysteinyl-[prolipoprotein] + sn-glycerol 1-phosphate + H(+)</text>
        <dbReference type="Rhea" id="RHEA:56712"/>
        <dbReference type="Rhea" id="RHEA-COMP:14679"/>
        <dbReference type="Rhea" id="RHEA-COMP:14680"/>
        <dbReference type="ChEBI" id="CHEBI:15378"/>
        <dbReference type="ChEBI" id="CHEBI:29950"/>
        <dbReference type="ChEBI" id="CHEBI:57685"/>
        <dbReference type="ChEBI" id="CHEBI:64716"/>
        <dbReference type="ChEBI" id="CHEBI:140658"/>
        <dbReference type="EC" id="2.5.1.145"/>
    </reaction>
</comment>
<proteinExistence type="inferred from homology"/>
<keyword evidence="2 7" id="KW-1003">Cell membrane</keyword>
<dbReference type="Pfam" id="PF01790">
    <property type="entry name" value="LGT"/>
    <property type="match status" value="1"/>
</dbReference>
<comment type="similarity">
    <text evidence="1 7">Belongs to the Lgt family.</text>
</comment>
<feature type="transmembrane region" description="Helical" evidence="7">
    <location>
        <begin position="199"/>
        <end position="216"/>
    </location>
</feature>
<name>A0A9D1D1G6_9FIRM</name>
<evidence type="ECO:0000256" key="6">
    <source>
        <dbReference type="ARBA" id="ARBA00023136"/>
    </source>
</evidence>
<feature type="transmembrane region" description="Helical" evidence="7">
    <location>
        <begin position="102"/>
        <end position="119"/>
    </location>
</feature>
<keyword evidence="6 7" id="KW-0472">Membrane</keyword>
<evidence type="ECO:0000256" key="2">
    <source>
        <dbReference type="ARBA" id="ARBA00022475"/>
    </source>
</evidence>
<feature type="transmembrane region" description="Helical" evidence="7">
    <location>
        <begin position="28"/>
        <end position="48"/>
    </location>
</feature>
<keyword evidence="5 7" id="KW-1133">Transmembrane helix</keyword>
<keyword evidence="4 7" id="KW-0812">Transmembrane</keyword>
<dbReference type="PROSITE" id="PS01311">
    <property type="entry name" value="LGT"/>
    <property type="match status" value="1"/>
</dbReference>
<dbReference type="PANTHER" id="PTHR30589:SF0">
    <property type="entry name" value="PHOSPHATIDYLGLYCEROL--PROLIPOPROTEIN DIACYLGLYCERYL TRANSFERASE"/>
    <property type="match status" value="1"/>
</dbReference>
<feature type="transmembrane region" description="Helical" evidence="7">
    <location>
        <begin position="223"/>
        <end position="242"/>
    </location>
</feature>
<dbReference type="PANTHER" id="PTHR30589">
    <property type="entry name" value="PROLIPOPROTEIN DIACYLGLYCERYL TRANSFERASE"/>
    <property type="match status" value="1"/>
</dbReference>
<dbReference type="AlphaFoldDB" id="A0A9D1D1G6"/>
<sequence>MNQEINFPHLGIYLDHVGRGISVFGFEIAYYGITIAIALLSGMALAFHVAKKTGQKVDDYYDMAIIGIIVSLVGARLYYVIFSWDLYKDDLLSIFNTRQGGMAIYGGVIAAVITMVVFSKVKKIRFGLLADTVSVGLVLGQIIGRWGNFFNREAFGGYTDSLFAMQLPLDAVRQSEVTAEMMDHLVQRGGVDFIQVHPTFLYESLWNTGVLTILLLMTKRKKFHGEIFLLYLGGYGLGRAWIEGLRTDQLLIPVLGWPVSQVLAIVLAAVSAALLVWKFRNLSNKSLQKGKGERNEQKGKFENGD</sequence>
<keyword evidence="3 7" id="KW-0808">Transferase</keyword>
<evidence type="ECO:0000256" key="4">
    <source>
        <dbReference type="ARBA" id="ARBA00022692"/>
    </source>
</evidence>
<feature type="transmembrane region" description="Helical" evidence="7">
    <location>
        <begin position="126"/>
        <end position="144"/>
    </location>
</feature>
<dbReference type="InterPro" id="IPR001640">
    <property type="entry name" value="Lgt"/>
</dbReference>
<dbReference type="NCBIfam" id="TIGR00544">
    <property type="entry name" value="lgt"/>
    <property type="match status" value="1"/>
</dbReference>
<evidence type="ECO:0000256" key="1">
    <source>
        <dbReference type="ARBA" id="ARBA00007150"/>
    </source>
</evidence>
<accession>A0A9D1D1G6</accession>
<comment type="function">
    <text evidence="7">Catalyzes the transfer of the diacylglyceryl group from phosphatidylglycerol to the sulfhydryl group of the N-terminal cysteine of a prolipoprotein, the first step in the formation of mature lipoproteins.</text>
</comment>
<evidence type="ECO:0000256" key="5">
    <source>
        <dbReference type="ARBA" id="ARBA00022989"/>
    </source>
</evidence>
<dbReference type="GO" id="GO:0005886">
    <property type="term" value="C:plasma membrane"/>
    <property type="evidence" value="ECO:0007669"/>
    <property type="project" value="UniProtKB-SubCell"/>
</dbReference>
<reference evidence="8" key="1">
    <citation type="submission" date="2020-10" db="EMBL/GenBank/DDBJ databases">
        <authorList>
            <person name="Gilroy R."/>
        </authorList>
    </citation>
    <scope>NUCLEOTIDE SEQUENCE</scope>
    <source>
        <strain evidence="8">ChiSjej3B21-11622</strain>
    </source>
</reference>
<gene>
    <name evidence="7 8" type="primary">lgt</name>
    <name evidence="8" type="ORF">IAB26_13465</name>
</gene>
<dbReference type="GO" id="GO:0008961">
    <property type="term" value="F:phosphatidylglycerol-prolipoprotein diacylglyceryl transferase activity"/>
    <property type="evidence" value="ECO:0007669"/>
    <property type="project" value="UniProtKB-UniRule"/>
</dbReference>
<dbReference type="EMBL" id="DVFT01000197">
    <property type="protein sequence ID" value="HIQ97551.1"/>
    <property type="molecule type" value="Genomic_DNA"/>
</dbReference>